<dbReference type="PROSITE" id="PS50887">
    <property type="entry name" value="GGDEF"/>
    <property type="match status" value="1"/>
</dbReference>
<dbReference type="Gene3D" id="3.30.70.270">
    <property type="match status" value="1"/>
</dbReference>
<feature type="domain" description="GGDEF" evidence="2">
    <location>
        <begin position="107"/>
        <end position="238"/>
    </location>
</feature>
<dbReference type="InterPro" id="IPR050706">
    <property type="entry name" value="Cyclic-di-GMP_PDE-like"/>
</dbReference>
<dbReference type="PANTHER" id="PTHR33121">
    <property type="entry name" value="CYCLIC DI-GMP PHOSPHODIESTERASE PDEF"/>
    <property type="match status" value="1"/>
</dbReference>
<dbReference type="SMART" id="SM00052">
    <property type="entry name" value="EAL"/>
    <property type="match status" value="1"/>
</dbReference>
<dbReference type="Gene3D" id="3.20.20.450">
    <property type="entry name" value="EAL domain"/>
    <property type="match status" value="1"/>
</dbReference>
<dbReference type="OrthoDB" id="9814202at2"/>
<evidence type="ECO:0000259" key="2">
    <source>
        <dbReference type="PROSITE" id="PS50887"/>
    </source>
</evidence>
<evidence type="ECO:0000259" key="1">
    <source>
        <dbReference type="PROSITE" id="PS50883"/>
    </source>
</evidence>
<dbReference type="PROSITE" id="PS50883">
    <property type="entry name" value="EAL"/>
    <property type="match status" value="1"/>
</dbReference>
<dbReference type="GO" id="GO:0071111">
    <property type="term" value="F:cyclic-guanylate-specific phosphodiesterase activity"/>
    <property type="evidence" value="ECO:0007669"/>
    <property type="project" value="InterPro"/>
</dbReference>
<feature type="domain" description="EAL" evidence="1">
    <location>
        <begin position="247"/>
        <end position="495"/>
    </location>
</feature>
<sequence length="499" mass="55412">MTAVGSSGMAALLAVVALIMTPASEEFVRQLMMATAVGSGAASIALILHLGPVSAVWRALSARTKRVERRANVDEMTGCWNRRRFMEILNDKLAEIEDAKDAGRAYEEITMLLLDVDHFKMINDTFGHANGDEVLRMLGQCARENQSWTVGRLGGDEFAILVAGSDPRLIGPEARNFADKLASLLRNNEKARGFQGISVGVASAPQDASRSQDLMHKADVALYAGKRNGRGKITFYHRDMEHEEAEERQIAHDLHAALLLDQLELHYQPIIEADGTVCAAEALLRWRNRGRGYVPPDKFVRVAEKSEMIHRLGEWVFKRACRDLKSSGYPRFSVNVSGAQFRNDGMVDMFRRVLRESGCEASQFTLEITETVVLSATPSVQRALKELREMGFTIALDDFGTGNNSFALLRDLPVDYIKIDKSYTQRLETDKITQIFVTAIGEIAKELDMIVVAEGIETEEQQTCSRIAGAVRFQGYLHGRPEPIRGQQRPAAVLEQVAS</sequence>
<comment type="caution">
    <text evidence="3">The sequence shown here is derived from an EMBL/GenBank/DDBJ whole genome shotgun (WGS) entry which is preliminary data.</text>
</comment>
<dbReference type="Pfam" id="PF00990">
    <property type="entry name" value="GGDEF"/>
    <property type="match status" value="1"/>
</dbReference>
<dbReference type="InterPro" id="IPR035919">
    <property type="entry name" value="EAL_sf"/>
</dbReference>
<accession>A0A4S8P9K8</accession>
<dbReference type="InterPro" id="IPR043128">
    <property type="entry name" value="Rev_trsase/Diguanyl_cyclase"/>
</dbReference>
<name>A0A4S8P9K8_9HYPH</name>
<evidence type="ECO:0000313" key="4">
    <source>
        <dbReference type="Proteomes" id="UP000308828"/>
    </source>
</evidence>
<dbReference type="AlphaFoldDB" id="A0A4S8P9K8"/>
<dbReference type="PANTHER" id="PTHR33121:SF79">
    <property type="entry name" value="CYCLIC DI-GMP PHOSPHODIESTERASE PDED-RELATED"/>
    <property type="match status" value="1"/>
</dbReference>
<dbReference type="CDD" id="cd01948">
    <property type="entry name" value="EAL"/>
    <property type="match status" value="1"/>
</dbReference>
<dbReference type="InterPro" id="IPR029787">
    <property type="entry name" value="Nucleotide_cyclase"/>
</dbReference>
<dbReference type="EMBL" id="STGV01000001">
    <property type="protein sequence ID" value="THV25782.1"/>
    <property type="molecule type" value="Genomic_DNA"/>
</dbReference>
<gene>
    <name evidence="3" type="ORF">FAA97_06265</name>
</gene>
<dbReference type="SUPFAM" id="SSF55073">
    <property type="entry name" value="Nucleotide cyclase"/>
    <property type="match status" value="1"/>
</dbReference>
<proteinExistence type="predicted"/>
<keyword evidence="4" id="KW-1185">Reference proteome</keyword>
<dbReference type="Pfam" id="PF00563">
    <property type="entry name" value="EAL"/>
    <property type="match status" value="1"/>
</dbReference>
<dbReference type="SUPFAM" id="SSF141868">
    <property type="entry name" value="EAL domain-like"/>
    <property type="match status" value="1"/>
</dbReference>
<dbReference type="InterPro" id="IPR000160">
    <property type="entry name" value="GGDEF_dom"/>
</dbReference>
<protein>
    <submittedName>
        <fullName evidence="3">Bifunctional diguanylate cyclase/phosphodiesterase</fullName>
    </submittedName>
</protein>
<reference evidence="3 4" key="1">
    <citation type="submission" date="2019-04" db="EMBL/GenBank/DDBJ databases">
        <title>Genome sequence of strain shin9-1.</title>
        <authorList>
            <person name="Gao J."/>
            <person name="Sun J."/>
        </authorList>
    </citation>
    <scope>NUCLEOTIDE SEQUENCE [LARGE SCALE GENOMIC DNA]</scope>
    <source>
        <strain evidence="4">shin9-1</strain>
    </source>
</reference>
<dbReference type="NCBIfam" id="TIGR00254">
    <property type="entry name" value="GGDEF"/>
    <property type="match status" value="1"/>
</dbReference>
<organism evidence="3 4">
    <name type="scientific">Peteryoungia ipomoeae</name>
    <dbReference type="NCBI Taxonomy" id="1210932"/>
    <lineage>
        <taxon>Bacteria</taxon>
        <taxon>Pseudomonadati</taxon>
        <taxon>Pseudomonadota</taxon>
        <taxon>Alphaproteobacteria</taxon>
        <taxon>Hyphomicrobiales</taxon>
        <taxon>Rhizobiaceae</taxon>
        <taxon>Peteryoungia</taxon>
    </lineage>
</organism>
<dbReference type="CDD" id="cd01949">
    <property type="entry name" value="GGDEF"/>
    <property type="match status" value="1"/>
</dbReference>
<dbReference type="InterPro" id="IPR001633">
    <property type="entry name" value="EAL_dom"/>
</dbReference>
<evidence type="ECO:0000313" key="3">
    <source>
        <dbReference type="EMBL" id="THV25782.1"/>
    </source>
</evidence>
<dbReference type="SMART" id="SM00267">
    <property type="entry name" value="GGDEF"/>
    <property type="match status" value="1"/>
</dbReference>
<dbReference type="Proteomes" id="UP000308828">
    <property type="component" value="Unassembled WGS sequence"/>
</dbReference>